<proteinExistence type="predicted"/>
<protein>
    <submittedName>
        <fullName evidence="3">SGNH domain-containing protein</fullName>
    </submittedName>
</protein>
<dbReference type="Pfam" id="PF19040">
    <property type="entry name" value="SGNH"/>
    <property type="match status" value="1"/>
</dbReference>
<evidence type="ECO:0000313" key="2">
    <source>
        <dbReference type="Proteomes" id="UP000887569"/>
    </source>
</evidence>
<feature type="domain" description="SGNH" evidence="1">
    <location>
        <begin position="8"/>
        <end position="128"/>
    </location>
</feature>
<reference evidence="3" key="1">
    <citation type="submission" date="2022-11" db="UniProtKB">
        <authorList>
            <consortium name="WormBaseParasite"/>
        </authorList>
    </citation>
    <scope>IDENTIFICATION</scope>
</reference>
<dbReference type="InterPro" id="IPR043968">
    <property type="entry name" value="SGNH"/>
</dbReference>
<dbReference type="InterPro" id="IPR050879">
    <property type="entry name" value="Acyltransferase_3"/>
</dbReference>
<dbReference type="WBParaSite" id="PgR095X_g040_t01">
    <property type="protein sequence ID" value="PgR095X_g040_t01"/>
    <property type="gene ID" value="PgR095X_g040"/>
</dbReference>
<dbReference type="Proteomes" id="UP000887569">
    <property type="component" value="Unplaced"/>
</dbReference>
<accession>A0A915C6T8</accession>
<organism evidence="2 3">
    <name type="scientific">Parascaris univalens</name>
    <name type="common">Nematode worm</name>
    <dbReference type="NCBI Taxonomy" id="6257"/>
    <lineage>
        <taxon>Eukaryota</taxon>
        <taxon>Metazoa</taxon>
        <taxon>Ecdysozoa</taxon>
        <taxon>Nematoda</taxon>
        <taxon>Chromadorea</taxon>
        <taxon>Rhabditida</taxon>
        <taxon>Spirurina</taxon>
        <taxon>Ascaridomorpha</taxon>
        <taxon>Ascaridoidea</taxon>
        <taxon>Ascarididae</taxon>
        <taxon>Parascaris</taxon>
    </lineage>
</organism>
<dbReference type="PANTHER" id="PTHR23028">
    <property type="entry name" value="ACETYLTRANSFERASE"/>
    <property type="match status" value="1"/>
</dbReference>
<sequence>MLLLQNSGNSSIAVFGNSFAHRSFRAIVDAFGQRIKEIRLIANPGCPPFIGSIFTEIPEVECDSVLNAGVEHIEEMKPDIIFIVFRPSHPINSRIVDLSEVDQLSNIQHTIDRISAVTKRVILEHPSPGNIHR</sequence>
<keyword evidence="2" id="KW-1185">Reference proteome</keyword>
<evidence type="ECO:0000259" key="1">
    <source>
        <dbReference type="Pfam" id="PF19040"/>
    </source>
</evidence>
<name>A0A915C6T8_PARUN</name>
<dbReference type="AlphaFoldDB" id="A0A915C6T8"/>
<evidence type="ECO:0000313" key="3">
    <source>
        <dbReference type="WBParaSite" id="PgR095X_g040_t01"/>
    </source>
</evidence>